<dbReference type="Proteomes" id="UP001153636">
    <property type="component" value="Chromosome 2"/>
</dbReference>
<proteinExistence type="predicted"/>
<evidence type="ECO:0000313" key="1">
    <source>
        <dbReference type="EMBL" id="CAH1107005.1"/>
    </source>
</evidence>
<gene>
    <name evidence="1" type="ORF">PSYICH_LOCUS6992</name>
</gene>
<dbReference type="AlphaFoldDB" id="A0A9P0CW90"/>
<name>A0A9P0CW90_9CUCU</name>
<reference evidence="1" key="1">
    <citation type="submission" date="2022-01" db="EMBL/GenBank/DDBJ databases">
        <authorList>
            <person name="King R."/>
        </authorList>
    </citation>
    <scope>NUCLEOTIDE SEQUENCE</scope>
</reference>
<dbReference type="EMBL" id="OV651814">
    <property type="protein sequence ID" value="CAH1107005.1"/>
    <property type="molecule type" value="Genomic_DNA"/>
</dbReference>
<accession>A0A9P0CW90</accession>
<keyword evidence="2" id="KW-1185">Reference proteome</keyword>
<protein>
    <submittedName>
        <fullName evidence="1">Uncharacterized protein</fullName>
    </submittedName>
</protein>
<dbReference type="OrthoDB" id="1607513at2759"/>
<sequence length="154" mass="17102">MSGQHYVTLSSVIILTKGLESMPKDLNSETSFELTRTMTSKMLNSIINRLGAIETSNSLLISTFLDPKFKNIGFLSESVAERAKKLVINIVSQKIERDTETTSRQAETTVDLAINEASTELAAKKIKLSIWSHFEEKKSGCISASVYIFLKGYC</sequence>
<evidence type="ECO:0000313" key="2">
    <source>
        <dbReference type="Proteomes" id="UP001153636"/>
    </source>
</evidence>
<organism evidence="1 2">
    <name type="scientific">Psylliodes chrysocephalus</name>
    <dbReference type="NCBI Taxonomy" id="3402493"/>
    <lineage>
        <taxon>Eukaryota</taxon>
        <taxon>Metazoa</taxon>
        <taxon>Ecdysozoa</taxon>
        <taxon>Arthropoda</taxon>
        <taxon>Hexapoda</taxon>
        <taxon>Insecta</taxon>
        <taxon>Pterygota</taxon>
        <taxon>Neoptera</taxon>
        <taxon>Endopterygota</taxon>
        <taxon>Coleoptera</taxon>
        <taxon>Polyphaga</taxon>
        <taxon>Cucujiformia</taxon>
        <taxon>Chrysomeloidea</taxon>
        <taxon>Chrysomelidae</taxon>
        <taxon>Galerucinae</taxon>
        <taxon>Alticini</taxon>
        <taxon>Psylliodes</taxon>
    </lineage>
</organism>